<proteinExistence type="inferred from homology"/>
<dbReference type="InterPro" id="IPR000949">
    <property type="entry name" value="ELM2_dom"/>
</dbReference>
<evidence type="ECO:0000259" key="13">
    <source>
        <dbReference type="PROSITE" id="PS51038"/>
    </source>
</evidence>
<evidence type="ECO:0000256" key="2">
    <source>
        <dbReference type="ARBA" id="ARBA00022499"/>
    </source>
</evidence>
<dbReference type="PANTHER" id="PTHR10865">
    <property type="entry name" value="METASTASIS-ASSOCIATED PROTEIN AND MESODERM INDUCTION EARLY RESPONSE PROTEIN"/>
    <property type="match status" value="1"/>
</dbReference>
<dbReference type="Proteomes" id="UP000694523">
    <property type="component" value="Unplaced"/>
</dbReference>
<dbReference type="SMART" id="SM00439">
    <property type="entry name" value="BAH"/>
    <property type="match status" value="1"/>
</dbReference>
<dbReference type="GO" id="GO:0003682">
    <property type="term" value="F:chromatin binding"/>
    <property type="evidence" value="ECO:0007669"/>
    <property type="project" value="InterPro"/>
</dbReference>
<reference evidence="16" key="2">
    <citation type="submission" date="2025-09" db="UniProtKB">
        <authorList>
            <consortium name="Ensembl"/>
        </authorList>
    </citation>
    <scope>IDENTIFICATION</scope>
</reference>
<evidence type="ECO:0000256" key="1">
    <source>
        <dbReference type="ARBA" id="ARBA00004123"/>
    </source>
</evidence>
<evidence type="ECO:0000256" key="5">
    <source>
        <dbReference type="ARBA" id="ARBA00022771"/>
    </source>
</evidence>
<dbReference type="PROSITE" id="PS51156">
    <property type="entry name" value="ELM2"/>
    <property type="match status" value="1"/>
</dbReference>
<keyword evidence="2" id="KW-1017">Isopeptide bond</keyword>
<reference evidence="16" key="1">
    <citation type="submission" date="2025-08" db="UniProtKB">
        <authorList>
            <consortium name="Ensembl"/>
        </authorList>
    </citation>
    <scope>IDENTIFICATION</scope>
</reference>
<feature type="region of interest" description="Disordered" evidence="12">
    <location>
        <begin position="536"/>
        <end position="583"/>
    </location>
</feature>
<evidence type="ECO:0000256" key="9">
    <source>
        <dbReference type="ARBA" id="ARBA00023125"/>
    </source>
</evidence>
<dbReference type="FunFam" id="4.10.1240.50:FF:000001">
    <property type="entry name" value="Metastasis-associated 1 family, member 3"/>
    <property type="match status" value="1"/>
</dbReference>
<dbReference type="AlphaFoldDB" id="A0A8C6WS67"/>
<dbReference type="Pfam" id="PF00249">
    <property type="entry name" value="Myb_DNA-binding"/>
    <property type="match status" value="1"/>
</dbReference>
<dbReference type="SUPFAM" id="SSF46689">
    <property type="entry name" value="Homeodomain-like"/>
    <property type="match status" value="1"/>
</dbReference>
<evidence type="ECO:0000256" key="8">
    <source>
        <dbReference type="ARBA" id="ARBA00022990"/>
    </source>
</evidence>
<keyword evidence="3" id="KW-0597">Phosphoprotein</keyword>
<dbReference type="InterPro" id="IPR035170">
    <property type="entry name" value="MTA1_R1"/>
</dbReference>
<dbReference type="GO" id="GO:0016581">
    <property type="term" value="C:NuRD complex"/>
    <property type="evidence" value="ECO:0007669"/>
    <property type="project" value="TreeGrafter"/>
</dbReference>
<dbReference type="CDD" id="cd00202">
    <property type="entry name" value="ZnF_GATA"/>
    <property type="match status" value="1"/>
</dbReference>
<accession>A0A8C6WS67</accession>
<dbReference type="InterPro" id="IPR009057">
    <property type="entry name" value="Homeodomain-like_sf"/>
</dbReference>
<dbReference type="InterPro" id="IPR000679">
    <property type="entry name" value="Znf_GATA"/>
</dbReference>
<dbReference type="GO" id="GO:0042826">
    <property type="term" value="F:histone deacetylase binding"/>
    <property type="evidence" value="ECO:0007669"/>
    <property type="project" value="TreeGrafter"/>
</dbReference>
<organism evidence="16 17">
    <name type="scientific">Neogobius melanostomus</name>
    <name type="common">round goby</name>
    <dbReference type="NCBI Taxonomy" id="47308"/>
    <lineage>
        <taxon>Eukaryota</taxon>
        <taxon>Metazoa</taxon>
        <taxon>Chordata</taxon>
        <taxon>Craniata</taxon>
        <taxon>Vertebrata</taxon>
        <taxon>Euteleostomi</taxon>
        <taxon>Actinopterygii</taxon>
        <taxon>Neopterygii</taxon>
        <taxon>Teleostei</taxon>
        <taxon>Neoteleostei</taxon>
        <taxon>Acanthomorphata</taxon>
        <taxon>Gobiaria</taxon>
        <taxon>Gobiiformes</taxon>
        <taxon>Gobioidei</taxon>
        <taxon>Gobiidae</taxon>
        <taxon>Benthophilinae</taxon>
        <taxon>Neogobiini</taxon>
        <taxon>Neogobius</taxon>
    </lineage>
</organism>
<feature type="domain" description="ELM2" evidence="14">
    <location>
        <begin position="145"/>
        <end position="256"/>
    </location>
</feature>
<dbReference type="SMART" id="SM01189">
    <property type="entry name" value="ELM2"/>
    <property type="match status" value="1"/>
</dbReference>
<dbReference type="Pfam" id="PF00320">
    <property type="entry name" value="GATA"/>
    <property type="match status" value="1"/>
</dbReference>
<keyword evidence="7" id="KW-0832">Ubl conjugation</keyword>
<dbReference type="Pfam" id="PF01448">
    <property type="entry name" value="ELM2"/>
    <property type="match status" value="1"/>
</dbReference>
<dbReference type="PROSITE" id="PS51293">
    <property type="entry name" value="SANT"/>
    <property type="match status" value="1"/>
</dbReference>
<dbReference type="SMART" id="SM00401">
    <property type="entry name" value="ZnF_GATA"/>
    <property type="match status" value="1"/>
</dbReference>
<dbReference type="GO" id="GO:0000122">
    <property type="term" value="P:negative regulation of transcription by RNA polymerase II"/>
    <property type="evidence" value="ECO:0007669"/>
    <property type="project" value="TreeGrafter"/>
</dbReference>
<feature type="domain" description="SANT" evidence="15">
    <location>
        <begin position="263"/>
        <end position="315"/>
    </location>
</feature>
<dbReference type="InterPro" id="IPR040138">
    <property type="entry name" value="MIER/MTA"/>
</dbReference>
<keyword evidence="8" id="KW-0007">Acetylation</keyword>
<dbReference type="SMART" id="SM00717">
    <property type="entry name" value="SANT"/>
    <property type="match status" value="1"/>
</dbReference>
<dbReference type="InterPro" id="IPR043151">
    <property type="entry name" value="BAH_sf"/>
</dbReference>
<dbReference type="Pfam" id="PF17226">
    <property type="entry name" value="MTA_R1"/>
    <property type="match status" value="1"/>
</dbReference>
<dbReference type="Gene3D" id="4.10.1240.50">
    <property type="match status" value="1"/>
</dbReference>
<evidence type="ECO:0000256" key="11">
    <source>
        <dbReference type="ARBA" id="ARBA00093454"/>
    </source>
</evidence>
<evidence type="ECO:0000256" key="6">
    <source>
        <dbReference type="ARBA" id="ARBA00022833"/>
    </source>
</evidence>
<keyword evidence="10" id="KW-0539">Nucleus</keyword>
<evidence type="ECO:0000256" key="3">
    <source>
        <dbReference type="ARBA" id="ARBA00022553"/>
    </source>
</evidence>
<dbReference type="Pfam" id="PF01426">
    <property type="entry name" value="BAH"/>
    <property type="match status" value="1"/>
</dbReference>
<dbReference type="FunFam" id="1.10.10.60:FF:000012">
    <property type="entry name" value="Metastasis-associated 1 family, member 3"/>
    <property type="match status" value="1"/>
</dbReference>
<dbReference type="Gene3D" id="2.30.30.490">
    <property type="match status" value="1"/>
</dbReference>
<sequence>MAANMYRVGDYVYFENSSSNPYLIRRIEELNKTANGNVEAKVVCLFRRRDISGNLNTLADSNAREFEEESKQPALPEQQKHQLKHRELFLSRQFESLPATHIRGKCNVTLLNETDMLSGYLDKEDCFFYSLVFDPVQKTLLADQGEIRVGSKYQAEIPDMLAEDESDTRVQEKLETKVWDPDNQLKDSQIDQFLVVARAVGTFARALDCSSSIRQPSLHMSAAAASRDITLFHAMDTLQKNSYDLAKAMSTLVPQGGPVLCRDEMEEWSASEAMLFEEALEKYGKDFNDIRQDFLPWKSLASVVQFYYMWKTTDRYIQQKRLKAAEADSKLKQVYIPTYTKPNPNQIMVPGSKPGMNGAAGFQKGLSCESCHTAQSPQWYAWGPPNMQCRLCASCWIYWKKYGGLKTPTQLEGAARGGSESGPRGHMTRQEVQGMSPFTRNEGRAKLLAKNRQTFILQTTKLTRVARRVCEDILQPRRAARRPYASINSNAVKAECMIRLPKATKTPLKTKIIPRPSLANIVKDLAVTAPLKLKASRGPPTPINRNQATTPRVGQGLLGKRGFDSTTGVPYPANGRPYTSGLRTSSQSVIKRPKMNQGEAPNPVVFVATKDTRALRKHLTQSEMRRAARKPHLPVRIKLPLLRRAPWPCPCCPPAPANPSSWRTEGQCKEDMERHTMSLLILSVSPPFASVTSQKTLSRLLFPFLKPFL</sequence>
<name>A0A8C6WS67_9GOBI</name>
<dbReference type="FunFam" id="2.30.30.490:FF:000001">
    <property type="entry name" value="Metastasis-associated 1 family, member 3"/>
    <property type="match status" value="1"/>
</dbReference>
<evidence type="ECO:0000256" key="7">
    <source>
        <dbReference type="ARBA" id="ARBA00022843"/>
    </source>
</evidence>
<feature type="domain" description="BAH" evidence="13">
    <location>
        <begin position="4"/>
        <end position="144"/>
    </location>
</feature>
<evidence type="ECO:0000256" key="12">
    <source>
        <dbReference type="SAM" id="MobiDB-lite"/>
    </source>
</evidence>
<dbReference type="PANTHER" id="PTHR10865:SF4">
    <property type="entry name" value="METASTASIS-ASSOCIATED PROTEIN MTA2"/>
    <property type="match status" value="1"/>
</dbReference>
<feature type="compositionally biased region" description="Polar residues" evidence="12">
    <location>
        <begin position="543"/>
        <end position="552"/>
    </location>
</feature>
<evidence type="ECO:0000259" key="14">
    <source>
        <dbReference type="PROSITE" id="PS51156"/>
    </source>
</evidence>
<comment type="similarity">
    <text evidence="11">Belongs to the metastasis-associated protein family.</text>
</comment>
<dbReference type="PROSITE" id="PS51038">
    <property type="entry name" value="BAH"/>
    <property type="match status" value="1"/>
</dbReference>
<dbReference type="Gene3D" id="1.10.10.60">
    <property type="entry name" value="Homeodomain-like"/>
    <property type="match status" value="1"/>
</dbReference>
<dbReference type="GO" id="GO:0043565">
    <property type="term" value="F:sequence-specific DNA binding"/>
    <property type="evidence" value="ECO:0007669"/>
    <property type="project" value="InterPro"/>
</dbReference>
<dbReference type="InterPro" id="IPR017884">
    <property type="entry name" value="SANT_dom"/>
</dbReference>
<evidence type="ECO:0000259" key="15">
    <source>
        <dbReference type="PROSITE" id="PS51293"/>
    </source>
</evidence>
<evidence type="ECO:0000313" key="17">
    <source>
        <dbReference type="Proteomes" id="UP000694523"/>
    </source>
</evidence>
<dbReference type="CDD" id="cd11661">
    <property type="entry name" value="SANT_MTA3_like"/>
    <property type="match status" value="1"/>
</dbReference>
<dbReference type="CDD" id="cd04709">
    <property type="entry name" value="BAH_MTA"/>
    <property type="match status" value="1"/>
</dbReference>
<evidence type="ECO:0000256" key="4">
    <source>
        <dbReference type="ARBA" id="ARBA00022723"/>
    </source>
</evidence>
<keyword evidence="4" id="KW-0479">Metal-binding</keyword>
<keyword evidence="9" id="KW-0238">DNA-binding</keyword>
<dbReference type="GO" id="GO:0003714">
    <property type="term" value="F:transcription corepressor activity"/>
    <property type="evidence" value="ECO:0007669"/>
    <property type="project" value="TreeGrafter"/>
</dbReference>
<dbReference type="InterPro" id="IPR001025">
    <property type="entry name" value="BAH_dom"/>
</dbReference>
<evidence type="ECO:0000313" key="16">
    <source>
        <dbReference type="Ensembl" id="ENSNMLP00000027688.1"/>
    </source>
</evidence>
<dbReference type="GO" id="GO:0008270">
    <property type="term" value="F:zinc ion binding"/>
    <property type="evidence" value="ECO:0007669"/>
    <property type="project" value="UniProtKB-KW"/>
</dbReference>
<protein>
    <submittedName>
        <fullName evidence="16">Metastasis associated 1 family, member 2</fullName>
    </submittedName>
</protein>
<feature type="region of interest" description="Disordered" evidence="12">
    <location>
        <begin position="411"/>
        <end position="436"/>
    </location>
</feature>
<comment type="subcellular location">
    <subcellularLocation>
        <location evidence="1">Nucleus</location>
    </subcellularLocation>
</comment>
<keyword evidence="5" id="KW-0863">Zinc-finger</keyword>
<evidence type="ECO:0000256" key="10">
    <source>
        <dbReference type="ARBA" id="ARBA00023242"/>
    </source>
</evidence>
<dbReference type="InterPro" id="IPR001005">
    <property type="entry name" value="SANT/Myb"/>
</dbReference>
<dbReference type="GO" id="GO:0003713">
    <property type="term" value="F:transcription coactivator activity"/>
    <property type="evidence" value="ECO:0007669"/>
    <property type="project" value="TreeGrafter"/>
</dbReference>
<keyword evidence="17" id="KW-1185">Reference proteome</keyword>
<keyword evidence="6" id="KW-0862">Zinc</keyword>
<dbReference type="Ensembl" id="ENSNMLT00000030933.1">
    <property type="protein sequence ID" value="ENSNMLP00000027688.1"/>
    <property type="gene ID" value="ENSNMLG00000016862.1"/>
</dbReference>